<gene>
    <name evidence="9" type="ORF">CC80DRAFT_434643</name>
</gene>
<evidence type="ECO:0000256" key="7">
    <source>
        <dbReference type="SAM" id="Phobius"/>
    </source>
</evidence>
<comment type="similarity">
    <text evidence="5">Belongs to the SAT4 family.</text>
</comment>
<dbReference type="AlphaFoldDB" id="A0A6A5UJR0"/>
<dbReference type="InterPro" id="IPR049326">
    <property type="entry name" value="Rhodopsin_dom_fungi"/>
</dbReference>
<sequence length="367" mass="41199">MPPPPGVLPDPSDNLRVQNMTCHIVCLTLVTLAITTRIYTRKFITNTLGFDDALLVLSFGFSITFSALIMRSYDFGIGRHIWDMELSQLKDGLHMYTVAAWIYLLLGTSYRIAILAVYLRIFSIDRGARITIYIGSFTILVVNTVVLFFVVYNCNPPSKAWDFIKPGSCVDARPWAYTTGGLNVVEDLFVLVFPLPMVWGLRMQLARKLRLLAVFGFAILSLVASIIRLVKTKHLVSNLDTTRNFAEIGFWAIIEVNVAIFCAALTVIPAFLERHWPQFASIFNSTSSIVGSATANSRRQLQESRSKPSSRLRDVDNTINTSNERLTAPRPTLGHITVTHDVEMDFMNNHSQLVKSGNQGNRSLSRY</sequence>
<name>A0A6A5UJR0_9PLEO</name>
<feature type="compositionally biased region" description="Basic and acidic residues" evidence="6">
    <location>
        <begin position="300"/>
        <end position="316"/>
    </location>
</feature>
<reference evidence="9" key="1">
    <citation type="journal article" date="2020" name="Stud. Mycol.">
        <title>101 Dothideomycetes genomes: a test case for predicting lifestyles and emergence of pathogens.</title>
        <authorList>
            <person name="Haridas S."/>
            <person name="Albert R."/>
            <person name="Binder M."/>
            <person name="Bloem J."/>
            <person name="Labutti K."/>
            <person name="Salamov A."/>
            <person name="Andreopoulos B."/>
            <person name="Baker S."/>
            <person name="Barry K."/>
            <person name="Bills G."/>
            <person name="Bluhm B."/>
            <person name="Cannon C."/>
            <person name="Castanera R."/>
            <person name="Culley D."/>
            <person name="Daum C."/>
            <person name="Ezra D."/>
            <person name="Gonzalez J."/>
            <person name="Henrissat B."/>
            <person name="Kuo A."/>
            <person name="Liang C."/>
            <person name="Lipzen A."/>
            <person name="Lutzoni F."/>
            <person name="Magnuson J."/>
            <person name="Mondo S."/>
            <person name="Nolan M."/>
            <person name="Ohm R."/>
            <person name="Pangilinan J."/>
            <person name="Park H.-J."/>
            <person name="Ramirez L."/>
            <person name="Alfaro M."/>
            <person name="Sun H."/>
            <person name="Tritt A."/>
            <person name="Yoshinaga Y."/>
            <person name="Zwiers L.-H."/>
            <person name="Turgeon B."/>
            <person name="Goodwin S."/>
            <person name="Spatafora J."/>
            <person name="Crous P."/>
            <person name="Grigoriev I."/>
        </authorList>
    </citation>
    <scope>NUCLEOTIDE SEQUENCE</scope>
    <source>
        <strain evidence="9">CBS 675.92</strain>
    </source>
</reference>
<evidence type="ECO:0000256" key="3">
    <source>
        <dbReference type="ARBA" id="ARBA00022989"/>
    </source>
</evidence>
<protein>
    <recommendedName>
        <fullName evidence="8">Rhodopsin domain-containing protein</fullName>
    </recommendedName>
</protein>
<organism evidence="9 10">
    <name type="scientific">Byssothecium circinans</name>
    <dbReference type="NCBI Taxonomy" id="147558"/>
    <lineage>
        <taxon>Eukaryota</taxon>
        <taxon>Fungi</taxon>
        <taxon>Dikarya</taxon>
        <taxon>Ascomycota</taxon>
        <taxon>Pezizomycotina</taxon>
        <taxon>Dothideomycetes</taxon>
        <taxon>Pleosporomycetidae</taxon>
        <taxon>Pleosporales</taxon>
        <taxon>Massarineae</taxon>
        <taxon>Massarinaceae</taxon>
        <taxon>Byssothecium</taxon>
    </lineage>
</organism>
<dbReference type="Pfam" id="PF20684">
    <property type="entry name" value="Fung_rhodopsin"/>
    <property type="match status" value="1"/>
</dbReference>
<dbReference type="GO" id="GO:0016020">
    <property type="term" value="C:membrane"/>
    <property type="evidence" value="ECO:0007669"/>
    <property type="project" value="UniProtKB-SubCell"/>
</dbReference>
<evidence type="ECO:0000256" key="2">
    <source>
        <dbReference type="ARBA" id="ARBA00022692"/>
    </source>
</evidence>
<feature type="transmembrane region" description="Helical" evidence="7">
    <location>
        <begin position="20"/>
        <end position="40"/>
    </location>
</feature>
<feature type="region of interest" description="Disordered" evidence="6">
    <location>
        <begin position="294"/>
        <end position="329"/>
    </location>
</feature>
<evidence type="ECO:0000256" key="4">
    <source>
        <dbReference type="ARBA" id="ARBA00023136"/>
    </source>
</evidence>
<keyword evidence="10" id="KW-1185">Reference proteome</keyword>
<evidence type="ECO:0000256" key="1">
    <source>
        <dbReference type="ARBA" id="ARBA00004141"/>
    </source>
</evidence>
<evidence type="ECO:0000256" key="5">
    <source>
        <dbReference type="ARBA" id="ARBA00038359"/>
    </source>
</evidence>
<dbReference type="Proteomes" id="UP000800035">
    <property type="component" value="Unassembled WGS sequence"/>
</dbReference>
<evidence type="ECO:0000313" key="9">
    <source>
        <dbReference type="EMBL" id="KAF1963156.1"/>
    </source>
</evidence>
<evidence type="ECO:0000313" key="10">
    <source>
        <dbReference type="Proteomes" id="UP000800035"/>
    </source>
</evidence>
<dbReference type="PANTHER" id="PTHR33048:SF47">
    <property type="entry name" value="INTEGRAL MEMBRANE PROTEIN-RELATED"/>
    <property type="match status" value="1"/>
</dbReference>
<evidence type="ECO:0000259" key="8">
    <source>
        <dbReference type="Pfam" id="PF20684"/>
    </source>
</evidence>
<dbReference type="InterPro" id="IPR052337">
    <property type="entry name" value="SAT4-like"/>
</dbReference>
<accession>A0A6A5UJR0</accession>
<feature type="domain" description="Rhodopsin" evidence="8">
    <location>
        <begin position="37"/>
        <end position="272"/>
    </location>
</feature>
<dbReference type="EMBL" id="ML976978">
    <property type="protein sequence ID" value="KAF1963156.1"/>
    <property type="molecule type" value="Genomic_DNA"/>
</dbReference>
<feature type="transmembrane region" description="Helical" evidence="7">
    <location>
        <begin position="250"/>
        <end position="272"/>
    </location>
</feature>
<keyword evidence="2 7" id="KW-0812">Transmembrane</keyword>
<keyword evidence="4 7" id="KW-0472">Membrane</keyword>
<feature type="transmembrane region" description="Helical" evidence="7">
    <location>
        <begin position="93"/>
        <end position="118"/>
    </location>
</feature>
<comment type="subcellular location">
    <subcellularLocation>
        <location evidence="1">Membrane</location>
        <topology evidence="1">Multi-pass membrane protein</topology>
    </subcellularLocation>
</comment>
<dbReference type="PANTHER" id="PTHR33048">
    <property type="entry name" value="PTH11-LIKE INTEGRAL MEMBRANE PROTEIN (AFU_ORTHOLOGUE AFUA_5G11245)"/>
    <property type="match status" value="1"/>
</dbReference>
<dbReference type="OrthoDB" id="444631at2759"/>
<evidence type="ECO:0000256" key="6">
    <source>
        <dbReference type="SAM" id="MobiDB-lite"/>
    </source>
</evidence>
<feature type="transmembrane region" description="Helical" evidence="7">
    <location>
        <begin position="175"/>
        <end position="199"/>
    </location>
</feature>
<keyword evidence="3 7" id="KW-1133">Transmembrane helix</keyword>
<feature type="transmembrane region" description="Helical" evidence="7">
    <location>
        <begin position="130"/>
        <end position="152"/>
    </location>
</feature>
<proteinExistence type="inferred from homology"/>
<feature type="transmembrane region" description="Helical" evidence="7">
    <location>
        <begin position="52"/>
        <end position="73"/>
    </location>
</feature>
<feature type="transmembrane region" description="Helical" evidence="7">
    <location>
        <begin position="211"/>
        <end position="230"/>
    </location>
</feature>